<evidence type="ECO:0000256" key="1">
    <source>
        <dbReference type="PIRSR" id="PIRSR011396-1"/>
    </source>
</evidence>
<feature type="binding site" evidence="2">
    <location>
        <begin position="13"/>
        <end position="16"/>
    </location>
    <ligand>
        <name>FAD</name>
        <dbReference type="ChEBI" id="CHEBI:57692"/>
    </ligand>
</feature>
<dbReference type="SUPFAM" id="SSF51905">
    <property type="entry name" value="FAD/NAD(P)-binding domain"/>
    <property type="match status" value="1"/>
</dbReference>
<dbReference type="InterPro" id="IPR050816">
    <property type="entry name" value="Flavin-dep_Halogenase_NPB"/>
</dbReference>
<feature type="binding site" evidence="2">
    <location>
        <position position="355"/>
    </location>
    <ligand>
        <name>L-tryptophan</name>
        <dbReference type="ChEBI" id="CHEBI:57912"/>
    </ligand>
</feature>
<dbReference type="Gene3D" id="3.50.50.60">
    <property type="entry name" value="FAD/NAD(P)-binding domain"/>
    <property type="match status" value="1"/>
</dbReference>
<accession>A0A967F0P9</accession>
<feature type="binding site" evidence="2">
    <location>
        <position position="84"/>
    </location>
    <ligand>
        <name>7-chloro-L-tryptophan</name>
        <dbReference type="ChEBI" id="CHEBI:58713"/>
    </ligand>
</feature>
<evidence type="ECO:0000313" key="3">
    <source>
        <dbReference type="EMBL" id="NIA70929.1"/>
    </source>
</evidence>
<dbReference type="Pfam" id="PF04820">
    <property type="entry name" value="Trp_halogenase"/>
    <property type="match status" value="1"/>
</dbReference>
<feature type="binding site" evidence="2">
    <location>
        <position position="346"/>
    </location>
    <ligand>
        <name>L-tryptophan</name>
        <dbReference type="ChEBI" id="CHEBI:57912"/>
    </ligand>
</feature>
<keyword evidence="2" id="KW-0274">FAD</keyword>
<dbReference type="GO" id="GO:0000166">
    <property type="term" value="F:nucleotide binding"/>
    <property type="evidence" value="ECO:0007669"/>
    <property type="project" value="UniProtKB-KW"/>
</dbReference>
<dbReference type="PIRSF" id="PIRSF011396">
    <property type="entry name" value="Trp_halogenase"/>
    <property type="match status" value="1"/>
</dbReference>
<keyword evidence="2" id="KW-0285">Flavoprotein</keyword>
<dbReference type="InterPro" id="IPR006905">
    <property type="entry name" value="Flavin_halogenase"/>
</dbReference>
<dbReference type="PANTHER" id="PTHR43747:SF4">
    <property type="entry name" value="FLAVIN-DEPENDENT TRYPTOPHAN HALOGENASE"/>
    <property type="match status" value="1"/>
</dbReference>
<protein>
    <submittedName>
        <fullName evidence="3">Tryptophan 7-halogenase</fullName>
    </submittedName>
</protein>
<dbReference type="InterPro" id="IPR036188">
    <property type="entry name" value="FAD/NAD-bd_sf"/>
</dbReference>
<feature type="active site" evidence="1">
    <location>
        <position position="84"/>
    </location>
</feature>
<comment type="caution">
    <text evidence="3">The sequence shown here is derived from an EMBL/GenBank/DDBJ whole genome shotgun (WGS) entry which is preliminary data.</text>
</comment>
<reference evidence="3" key="1">
    <citation type="submission" date="2020-03" db="EMBL/GenBank/DDBJ databases">
        <title>Genome of Pelagibius litoralis DSM 21314T.</title>
        <authorList>
            <person name="Wang G."/>
        </authorList>
    </citation>
    <scope>NUCLEOTIDE SEQUENCE</scope>
    <source>
        <strain evidence="3">DSM 21314</strain>
    </source>
</reference>
<organism evidence="3 4">
    <name type="scientific">Pelagibius litoralis</name>
    <dbReference type="NCBI Taxonomy" id="374515"/>
    <lineage>
        <taxon>Bacteria</taxon>
        <taxon>Pseudomonadati</taxon>
        <taxon>Pseudomonadota</taxon>
        <taxon>Alphaproteobacteria</taxon>
        <taxon>Rhodospirillales</taxon>
        <taxon>Rhodovibrionaceae</taxon>
        <taxon>Pelagibius</taxon>
    </lineage>
</organism>
<sequence length="557" mass="61124">MGEAITHVTIVGGGTAGWLTALLLGTYWKAQAGDRDNRRITLIESPNVSTVGVGEATVPAMPRLLQQAGISERAFFKHCNASFKLGVLFDNWNRDRKGERVAYINSFNEGPLIGGVDSAHHFLQHGAGGVDFSDVITPALALGRAAKGPRALNAKPYDQGVGFAYHLDAGLFAGMLRDICVARGVEHVRDDVVDIEKDERGYITALVLKEQARQPVELVIDCTGFRGVLINGALGEPFVDYSKYLANDRAAAVQIPHLDPERIEPLTRSTALGAGWSWRVPLYNRVGTGYVFSSAHRSDDEACEELLAHLRATGGDATKDAVPRIIPMRVGRTRNPWVKNCVAIGLSGGFVEPLESTAIYMIEMSLRSLLSYFPDRDFAAPLRDRYNKIATQLYDEVRDFICLHYALGNRSDSQYWIDAREALAVPDSLAANLELWKHALPTRYDLTSAQLFSYRVYHAVLLGKKVYETGYAAPPTCGVALKREPWRQYVKQVRKGIDQTVKAMPDHKKLLTSLRGEGEAAAGPKIPAKPTLPQATVPLPGQAAPMKPIIVNKWGRG</sequence>
<evidence type="ECO:0000256" key="2">
    <source>
        <dbReference type="PIRSR" id="PIRSR011396-2"/>
    </source>
</evidence>
<dbReference type="InterPro" id="IPR033856">
    <property type="entry name" value="Trp_halogen"/>
</dbReference>
<keyword evidence="2" id="KW-0547">Nucleotide-binding</keyword>
<dbReference type="PANTHER" id="PTHR43747">
    <property type="entry name" value="FAD-BINDING PROTEIN"/>
    <property type="match status" value="1"/>
</dbReference>
<keyword evidence="4" id="KW-1185">Reference proteome</keyword>
<proteinExistence type="predicted"/>
<feature type="binding site" evidence="2">
    <location>
        <position position="192"/>
    </location>
    <ligand>
        <name>FAD</name>
        <dbReference type="ChEBI" id="CHEBI:57692"/>
    </ligand>
</feature>
<evidence type="ECO:0000313" key="4">
    <source>
        <dbReference type="Proteomes" id="UP000761264"/>
    </source>
</evidence>
<feature type="binding site" evidence="2">
    <location>
        <position position="359"/>
    </location>
    <ligand>
        <name>FAD</name>
        <dbReference type="ChEBI" id="CHEBI:57692"/>
    </ligand>
</feature>
<dbReference type="GO" id="GO:0004497">
    <property type="term" value="F:monooxygenase activity"/>
    <property type="evidence" value="ECO:0007669"/>
    <property type="project" value="InterPro"/>
</dbReference>
<gene>
    <name evidence="3" type="ORF">HBA54_20210</name>
</gene>
<dbReference type="RefSeq" id="WP_167228033.1">
    <property type="nucleotide sequence ID" value="NZ_JAAQPH010000017.1"/>
</dbReference>
<dbReference type="Proteomes" id="UP000761264">
    <property type="component" value="Unassembled WGS sequence"/>
</dbReference>
<dbReference type="EMBL" id="JAAQPH010000017">
    <property type="protein sequence ID" value="NIA70929.1"/>
    <property type="molecule type" value="Genomic_DNA"/>
</dbReference>
<dbReference type="AlphaFoldDB" id="A0A967F0P9"/>
<name>A0A967F0P9_9PROT</name>